<feature type="compositionally biased region" description="Acidic residues" evidence="1">
    <location>
        <begin position="1277"/>
        <end position="1295"/>
    </location>
</feature>
<reference evidence="2 3" key="1">
    <citation type="submission" date="2020-07" db="EMBL/GenBank/DDBJ databases">
        <title>Comparative genomics of pyrophilous fungi reveals a link between fire events and developmental genes.</title>
        <authorList>
            <consortium name="DOE Joint Genome Institute"/>
            <person name="Steindorff A.S."/>
            <person name="Carver A."/>
            <person name="Calhoun S."/>
            <person name="Stillman K."/>
            <person name="Liu H."/>
            <person name="Lipzen A."/>
            <person name="Pangilinan J."/>
            <person name="Labutti K."/>
            <person name="Bruns T.D."/>
            <person name="Grigoriev I.V."/>
        </authorList>
    </citation>
    <scope>NUCLEOTIDE SEQUENCE [LARGE SCALE GENOMIC DNA]</scope>
    <source>
        <strain evidence="2 3">CBS 144469</strain>
    </source>
</reference>
<protein>
    <submittedName>
        <fullName evidence="2">Uncharacterized protein</fullName>
    </submittedName>
</protein>
<organism evidence="2 3">
    <name type="scientific">Ephemerocybe angulata</name>
    <dbReference type="NCBI Taxonomy" id="980116"/>
    <lineage>
        <taxon>Eukaryota</taxon>
        <taxon>Fungi</taxon>
        <taxon>Dikarya</taxon>
        <taxon>Basidiomycota</taxon>
        <taxon>Agaricomycotina</taxon>
        <taxon>Agaricomycetes</taxon>
        <taxon>Agaricomycetidae</taxon>
        <taxon>Agaricales</taxon>
        <taxon>Agaricineae</taxon>
        <taxon>Psathyrellaceae</taxon>
        <taxon>Ephemerocybe</taxon>
    </lineage>
</organism>
<name>A0A8H6HBL1_9AGAR</name>
<dbReference type="PANTHER" id="PTHR31912:SF34">
    <property type="entry name" value="NOTOCHORD-RELATED PROTEIN"/>
    <property type="match status" value="1"/>
</dbReference>
<feature type="compositionally biased region" description="Acidic residues" evidence="1">
    <location>
        <begin position="195"/>
        <end position="208"/>
    </location>
</feature>
<feature type="region of interest" description="Disordered" evidence="1">
    <location>
        <begin position="1217"/>
        <end position="1315"/>
    </location>
</feature>
<sequence length="1315" mass="148371">MPKARSELAPGGPHCIPSSVLVNRNTDSSSSGFEEVEGDRSKILCRICTDANPGRANVVIVRNSKYGHEKSNAHKEAVKLSSRHSEAAMGPAAEVAPAPQQQREVSPVVMPAYPTVSRLLEAYTGGRPLMQTAPGLLDQVRFEGGRVFDMDGDEVMMGGPYDDSVALEAQRHNNHLRSCLEDMSLYQDSMYAGVEEDFPDDEDDENEDDRMRQSLGLDPEEDEGELPDVLAGSDRGSEEWAPYGSKTMFMLDMLDNLPRLRLSDDHLKTILWVMRECGTPDIPTFTALRKMQSELDAEIRLNPEHHTSSRGCHFYMNHPAKLFALDWSNPLVRPHMELYPEIEPLTGMSEMWHGEKWTGEIPDDELTPMWCDYTSPSRKHFFIQEIAQVEGGEFVMLLKWVKKRGVVCAEAYKLHYSEMEQSFSLADPARIHIPAQTLRRNINDIIASGEYNLRFSDIVSDKNLSAKPNPLREAAKGRPMYRVRVMPWSDDVSGNVSKQFNAHTNIYIQNLSLPHRKLSQEYFVRFSSTSSHATSSEQFVALSEDFKSDVWHPAYDCEAEEEIIFQLIPHVLPADNPQQSEHASHIGGNGLKNCRRDKMGGDKAHKEGDDGYAAIFEPGDPRRVGETIVCIRDQIRTACYGSKDLVKKSQSASGVKDATAQYWIDILIEKARAKHHALFVDPTTKLAEFRIPNLGKEERDRLKEQYKRIVETELFNWVVTQPPESYNKLRVDDEARNDIRPGDHFNILLATRGVNPHLDTPVEILHTWLLGNMKYTWHQTHSQWERNEVKGSKFSARLQSSDTTGLTTPPPRAKYLIQYKNALIGKHFKILGQLAVFHLHDLCSDLTFDMWKAAGELGAMLWFPEIRNKEEYLGDLQVCIDNVLTIWAKIDPNKILVKVKLHHLTHLVSDIRRFGPAILYSTEVFECWNKVFRICSILSNHLAPSKDIANTLGGIERFKHLISGGWWKRGERYIQAGVGVRDMMTTNQDVQRRLGWVDHSSTEEGSVKLETKTKRQPVTWAGLNISQNPLPPNGEPGEQLWHHCKHVVCRSKDICNVGSWVFYKRGDIVSPGRITNILTKSSTFPTPSNSCVAVEVMQLLPDRHPKLNMPVIQATGIHEVVATMDILFSFNAQHDCIRAACGITNTEDFERQERMQTTIPKAIVSHNPSPLYVVNMHSLHNPHLLRGALPRAHVKPIPYCDDHKAVRLDLAAQLRITGPQRRAETQAKSKATRARNKAKKMAAAAAETSTVTAPTPQNNPEQSEGQTLFALGRELGDEQDSDEDEVYGPSDDDDEGYRPLYTFITPAQSSTVVPP</sequence>
<dbReference type="EMBL" id="JACGCI010000144">
    <property type="protein sequence ID" value="KAF6743455.1"/>
    <property type="molecule type" value="Genomic_DNA"/>
</dbReference>
<comment type="caution">
    <text evidence="2">The sequence shown here is derived from an EMBL/GenBank/DDBJ whole genome shotgun (WGS) entry which is preliminary data.</text>
</comment>
<evidence type="ECO:0000313" key="3">
    <source>
        <dbReference type="Proteomes" id="UP000521943"/>
    </source>
</evidence>
<dbReference type="Proteomes" id="UP000521943">
    <property type="component" value="Unassembled WGS sequence"/>
</dbReference>
<dbReference type="OrthoDB" id="2246127at2759"/>
<evidence type="ECO:0000313" key="2">
    <source>
        <dbReference type="EMBL" id="KAF6743455.1"/>
    </source>
</evidence>
<feature type="compositionally biased region" description="Basic residues" evidence="1">
    <location>
        <begin position="1230"/>
        <end position="1240"/>
    </location>
</feature>
<keyword evidence="3" id="KW-1185">Reference proteome</keyword>
<feature type="region of interest" description="Disordered" evidence="1">
    <location>
        <begin position="195"/>
        <end position="237"/>
    </location>
</feature>
<evidence type="ECO:0000256" key="1">
    <source>
        <dbReference type="SAM" id="MobiDB-lite"/>
    </source>
</evidence>
<feature type="region of interest" description="Disordered" evidence="1">
    <location>
        <begin position="1"/>
        <end position="34"/>
    </location>
</feature>
<dbReference type="PANTHER" id="PTHR31912">
    <property type="entry name" value="IP13529P"/>
    <property type="match status" value="1"/>
</dbReference>
<feature type="compositionally biased region" description="Basic and acidic residues" evidence="1">
    <location>
        <begin position="594"/>
        <end position="609"/>
    </location>
</feature>
<feature type="compositionally biased region" description="Polar residues" evidence="1">
    <location>
        <begin position="1256"/>
        <end position="1266"/>
    </location>
</feature>
<gene>
    <name evidence="2" type="ORF">DFP72DRAFT_1177969</name>
</gene>
<feature type="compositionally biased region" description="Low complexity" evidence="1">
    <location>
        <begin position="1241"/>
        <end position="1255"/>
    </location>
</feature>
<proteinExistence type="predicted"/>
<feature type="compositionally biased region" description="Polar residues" evidence="1">
    <location>
        <begin position="1305"/>
        <end position="1315"/>
    </location>
</feature>
<accession>A0A8H6HBL1</accession>
<feature type="region of interest" description="Disordered" evidence="1">
    <location>
        <begin position="576"/>
        <end position="617"/>
    </location>
</feature>
<feature type="compositionally biased region" description="Polar residues" evidence="1">
    <location>
        <begin position="20"/>
        <end position="32"/>
    </location>
</feature>